<gene>
    <name evidence="1" type="ORF">PHLCEN_2v3498</name>
</gene>
<organism evidence="1 2">
    <name type="scientific">Hermanssonia centrifuga</name>
    <dbReference type="NCBI Taxonomy" id="98765"/>
    <lineage>
        <taxon>Eukaryota</taxon>
        <taxon>Fungi</taxon>
        <taxon>Dikarya</taxon>
        <taxon>Basidiomycota</taxon>
        <taxon>Agaricomycotina</taxon>
        <taxon>Agaricomycetes</taxon>
        <taxon>Polyporales</taxon>
        <taxon>Meruliaceae</taxon>
        <taxon>Hermanssonia</taxon>
    </lineage>
</organism>
<dbReference type="Proteomes" id="UP000186601">
    <property type="component" value="Unassembled WGS sequence"/>
</dbReference>
<protein>
    <submittedName>
        <fullName evidence="1">Uncharacterized protein</fullName>
    </submittedName>
</protein>
<sequence>MAVQVKDTAATIDLMIPITMGQDKLREEIMSGILIQIKTRSSAQVVDINVDEFGFFPPSCKEIRPYITILMQLGLQTEPNKNNSAVAMSPRSSGRRSTSQLLLGGIKKEAMNQPERHTRPMGIGLHPRYAINVWGCSPMVYGVVHNSDVYAELLISRKVIGQHPRGDERNLAAVQQMKPVWERNNDCYDWIDDPVLQSREVIDSLQDLEDTVVIGGAIRIDGSAPMDVGDDLDSSQ</sequence>
<proteinExistence type="predicted"/>
<reference evidence="1 2" key="1">
    <citation type="submission" date="2018-02" db="EMBL/GenBank/DDBJ databases">
        <title>Genome sequence of the basidiomycete white-rot fungus Phlebia centrifuga.</title>
        <authorList>
            <person name="Granchi Z."/>
            <person name="Peng M."/>
            <person name="de Vries R.P."/>
            <person name="Hilden K."/>
            <person name="Makela M.R."/>
            <person name="Grigoriev I."/>
            <person name="Riley R."/>
        </authorList>
    </citation>
    <scope>NUCLEOTIDE SEQUENCE [LARGE SCALE GENOMIC DNA]</scope>
    <source>
        <strain evidence="1 2">FBCC195</strain>
    </source>
</reference>
<evidence type="ECO:0000313" key="1">
    <source>
        <dbReference type="EMBL" id="PSS06896.1"/>
    </source>
</evidence>
<dbReference type="AlphaFoldDB" id="A0A2R6QEY7"/>
<comment type="caution">
    <text evidence="1">The sequence shown here is derived from an EMBL/GenBank/DDBJ whole genome shotgun (WGS) entry which is preliminary data.</text>
</comment>
<dbReference type="STRING" id="98765.A0A2R6QEY7"/>
<accession>A0A2R6QEY7</accession>
<dbReference type="EMBL" id="MLYV02000344">
    <property type="protein sequence ID" value="PSS06896.1"/>
    <property type="molecule type" value="Genomic_DNA"/>
</dbReference>
<dbReference type="OrthoDB" id="2804338at2759"/>
<evidence type="ECO:0000313" key="2">
    <source>
        <dbReference type="Proteomes" id="UP000186601"/>
    </source>
</evidence>
<name>A0A2R6QEY7_9APHY</name>
<keyword evidence="2" id="KW-1185">Reference proteome</keyword>